<dbReference type="PANTHER" id="PTHR43228:SF1">
    <property type="entry name" value="TWO-COMPONENT RESPONSE REGULATOR ARR22"/>
    <property type="match status" value="1"/>
</dbReference>
<evidence type="ECO:0000256" key="1">
    <source>
        <dbReference type="PROSITE-ProRule" id="PRU00169"/>
    </source>
</evidence>
<accession>A0A495D138</accession>
<proteinExistence type="predicted"/>
<feature type="domain" description="Response regulatory" evidence="3">
    <location>
        <begin position="9"/>
        <end position="128"/>
    </location>
</feature>
<feature type="modified residue" description="4-aspartylphosphate" evidence="1">
    <location>
        <position position="59"/>
    </location>
</feature>
<dbReference type="AlphaFoldDB" id="A0A495D138"/>
<dbReference type="EMBL" id="RBIM01000007">
    <property type="protein sequence ID" value="RKQ95275.1"/>
    <property type="molecule type" value="Genomic_DNA"/>
</dbReference>
<dbReference type="PROSITE" id="PS50110">
    <property type="entry name" value="RESPONSE_REGULATORY"/>
    <property type="match status" value="1"/>
</dbReference>
<dbReference type="Gene3D" id="3.40.50.2300">
    <property type="match status" value="1"/>
</dbReference>
<dbReference type="Pfam" id="PF00072">
    <property type="entry name" value="Response_reg"/>
    <property type="match status" value="1"/>
</dbReference>
<evidence type="ECO:0000313" key="4">
    <source>
        <dbReference type="EMBL" id="RKQ95275.1"/>
    </source>
</evidence>
<keyword evidence="1" id="KW-0597">Phosphoprotein</keyword>
<dbReference type="GO" id="GO:0000160">
    <property type="term" value="P:phosphorelay signal transduction system"/>
    <property type="evidence" value="ECO:0007669"/>
    <property type="project" value="InterPro"/>
</dbReference>
<sequence>MAVDFSRVRVLIVDDNGYMLTILRTILHGFGIKQIFESKDPADAFDLVRSDSVDIIITDYQMEILDGLDFVRLVRTADDSPNPLVPIIMLSAYSEKSKVMAARDAGVTEFCCKPVTAKEMFSKIASVINEPRPFIRNKNYFGPDRRRANQDGGAYKGQERRKARQKVGADIEASDTSQDADAGEA</sequence>
<dbReference type="OrthoDB" id="9786548at2"/>
<dbReference type="InterPro" id="IPR001789">
    <property type="entry name" value="Sig_transdc_resp-reg_receiver"/>
</dbReference>
<reference evidence="4 5" key="1">
    <citation type="submission" date="2018-10" db="EMBL/GenBank/DDBJ databases">
        <title>Genomic Encyclopedia of Type Strains, Phase IV (KMG-IV): sequencing the most valuable type-strain genomes for metagenomic binning, comparative biology and taxonomic classification.</title>
        <authorList>
            <person name="Goeker M."/>
        </authorList>
    </citation>
    <scope>NUCLEOTIDE SEQUENCE [LARGE SCALE GENOMIC DNA]</scope>
    <source>
        <strain evidence="4 5">DSM 4734</strain>
    </source>
</reference>
<evidence type="ECO:0000259" key="3">
    <source>
        <dbReference type="PROSITE" id="PS50110"/>
    </source>
</evidence>
<dbReference type="RefSeq" id="WP_075190996.1">
    <property type="nucleotide sequence ID" value="NZ_RBIM01000007.1"/>
</dbReference>
<dbReference type="Proteomes" id="UP000273675">
    <property type="component" value="Unassembled WGS sequence"/>
</dbReference>
<dbReference type="PANTHER" id="PTHR43228">
    <property type="entry name" value="TWO-COMPONENT RESPONSE REGULATOR"/>
    <property type="match status" value="1"/>
</dbReference>
<evidence type="ECO:0000256" key="2">
    <source>
        <dbReference type="SAM" id="MobiDB-lite"/>
    </source>
</evidence>
<feature type="region of interest" description="Disordered" evidence="2">
    <location>
        <begin position="138"/>
        <end position="185"/>
    </location>
</feature>
<evidence type="ECO:0000313" key="5">
    <source>
        <dbReference type="Proteomes" id="UP000273675"/>
    </source>
</evidence>
<dbReference type="InterPro" id="IPR011006">
    <property type="entry name" value="CheY-like_superfamily"/>
</dbReference>
<dbReference type="SMART" id="SM00448">
    <property type="entry name" value="REC"/>
    <property type="match status" value="1"/>
</dbReference>
<gene>
    <name evidence="4" type="ORF">C7435_2964</name>
</gene>
<dbReference type="InterPro" id="IPR052048">
    <property type="entry name" value="ST_Response_Regulator"/>
</dbReference>
<dbReference type="SUPFAM" id="SSF52172">
    <property type="entry name" value="CheY-like"/>
    <property type="match status" value="1"/>
</dbReference>
<name>A0A495D138_9PROT</name>
<comment type="caution">
    <text evidence="4">The sequence shown here is derived from an EMBL/GenBank/DDBJ whole genome shotgun (WGS) entry which is preliminary data.</text>
</comment>
<organism evidence="4 5">
    <name type="scientific">Maricaulis maris</name>
    <dbReference type="NCBI Taxonomy" id="74318"/>
    <lineage>
        <taxon>Bacteria</taxon>
        <taxon>Pseudomonadati</taxon>
        <taxon>Pseudomonadota</taxon>
        <taxon>Alphaproteobacteria</taxon>
        <taxon>Maricaulales</taxon>
        <taxon>Maricaulaceae</taxon>
        <taxon>Maricaulis</taxon>
    </lineage>
</organism>
<protein>
    <submittedName>
        <fullName evidence="4">Response regulator receiver protein</fullName>
    </submittedName>
</protein>